<evidence type="ECO:0000313" key="1">
    <source>
        <dbReference type="EMBL" id="CRL00621.1"/>
    </source>
</evidence>
<organism evidence="1 2">
    <name type="scientific">Clunio marinus</name>
    <dbReference type="NCBI Taxonomy" id="568069"/>
    <lineage>
        <taxon>Eukaryota</taxon>
        <taxon>Metazoa</taxon>
        <taxon>Ecdysozoa</taxon>
        <taxon>Arthropoda</taxon>
        <taxon>Hexapoda</taxon>
        <taxon>Insecta</taxon>
        <taxon>Pterygota</taxon>
        <taxon>Neoptera</taxon>
        <taxon>Endopterygota</taxon>
        <taxon>Diptera</taxon>
        <taxon>Nematocera</taxon>
        <taxon>Chironomoidea</taxon>
        <taxon>Chironomidae</taxon>
        <taxon>Clunio</taxon>
    </lineage>
</organism>
<reference evidence="1 2" key="1">
    <citation type="submission" date="2015-04" db="EMBL/GenBank/DDBJ databases">
        <authorList>
            <person name="Syromyatnikov M.Y."/>
            <person name="Popov V.N."/>
        </authorList>
    </citation>
    <scope>NUCLEOTIDE SEQUENCE [LARGE SCALE GENOMIC DNA]</scope>
</reference>
<keyword evidence="2" id="KW-1185">Reference proteome</keyword>
<dbReference type="AlphaFoldDB" id="A0A1J1IK51"/>
<proteinExistence type="predicted"/>
<sequence>MRLWVLRINAQTPKEININYGQRRYPTALRLSTHFAYFTELSSTQSLATQLTIFGIDDECSFYTQAAAKR</sequence>
<dbReference type="EMBL" id="CVRI01000054">
    <property type="protein sequence ID" value="CRL00621.1"/>
    <property type="molecule type" value="Genomic_DNA"/>
</dbReference>
<accession>A0A1J1IK51</accession>
<protein>
    <submittedName>
        <fullName evidence="1">CLUMA_CG013881, isoform A</fullName>
    </submittedName>
</protein>
<evidence type="ECO:0000313" key="2">
    <source>
        <dbReference type="Proteomes" id="UP000183832"/>
    </source>
</evidence>
<gene>
    <name evidence="1" type="ORF">CLUMA_CG013881</name>
</gene>
<dbReference type="Proteomes" id="UP000183832">
    <property type="component" value="Unassembled WGS sequence"/>
</dbReference>
<name>A0A1J1IK51_9DIPT</name>